<keyword evidence="3" id="KW-0235">DNA replication</keyword>
<evidence type="ECO:0000259" key="7">
    <source>
        <dbReference type="Pfam" id="PF24882"/>
    </source>
</evidence>
<evidence type="ECO:0000259" key="6">
    <source>
        <dbReference type="Pfam" id="PF04084"/>
    </source>
</evidence>
<sequence length="722" mass="80739">MLHHKTIPNSDPKLSSPLDSSDKENLSIANKRSSPRLASTPKSAVIKSSAKSTPKSTTTKSSVKSTSTSAATKPSTQSTAKSADTKSTPNRTSLSIVRKLRAGLVIDSTPTTPTRRPLQSGQDELEQLASLVGDDFPTPSKSKLYSSTVNSTSDSPNSVRTLFAFEQARSLTKFMKKHTETTQILTQTASSEPTQPDSPFISKRKIDSESPDVQPSAYRRSSRIATTPKSSGARIIVDLSQKVKTQTPNATRVQRKLAANHRLKSVTCSEKSDLSSEASITSEEMSDDDDSTTNIAGNAFVEAPINHDIAIIADHTHESDEEGLCDTAHDGLSLDVDQIYSRYFREQVMSKSSTSNNTLSKLPVLESKRFYEILATVQTKHAKELELLHHRHQQRFGQWSFELHQGFNMLFYGFGSKRDLIEEFAVQCLSDYPILIVNGLFPTISLRDILSKVLNDVIQHDGQCGSLFDQVSHITSYFSSCTRQIDRLYLVIHNIDGINLRNEKTHTALSRLAECRNIYMLASVDHINAGLLWDTVKMTRFNWLWQDATTFASYIEETSFENSMMLQQSEIGLQRTLQVLRSLTVNVRKIYRILIDHQITANNELAGHTSKDDMDQMDEVGQPKAKQGKKLAKALPFKSHLVTKTHSKKTDSSIFPGLSFQLFYQQANEQFLTNNETTFRTQLTEFRDHSIVKMRTGSDGTEMLYIPLATSVLCQLSEDSEW</sequence>
<name>A0A177W9Q8_BATDL</name>
<evidence type="ECO:0000313" key="9">
    <source>
        <dbReference type="Proteomes" id="UP000077115"/>
    </source>
</evidence>
<dbReference type="InterPro" id="IPR007220">
    <property type="entry name" value="ORC2"/>
</dbReference>
<comment type="subcellular location">
    <subcellularLocation>
        <location evidence="1">Nucleus</location>
    </subcellularLocation>
</comment>
<dbReference type="PANTHER" id="PTHR14052">
    <property type="entry name" value="ORIGIN RECOGNITION COMPLEX SUBUNIT 2"/>
    <property type="match status" value="1"/>
</dbReference>
<protein>
    <recommendedName>
        <fullName evidence="10">Origin recognition complex subunit 2</fullName>
    </recommendedName>
</protein>
<dbReference type="STRING" id="403673.A0A177W9Q8"/>
<dbReference type="GO" id="GO:0006260">
    <property type="term" value="P:DNA replication"/>
    <property type="evidence" value="ECO:0007669"/>
    <property type="project" value="UniProtKB-KW"/>
</dbReference>
<dbReference type="OrthoDB" id="346673at2759"/>
<dbReference type="Pfam" id="PF04084">
    <property type="entry name" value="RecA-like_ORC2"/>
    <property type="match status" value="1"/>
</dbReference>
<dbReference type="EMBL" id="DS022300">
    <property type="protein sequence ID" value="OAJ36360.1"/>
    <property type="molecule type" value="Genomic_DNA"/>
</dbReference>
<dbReference type="GO" id="GO:0003688">
    <property type="term" value="F:DNA replication origin binding"/>
    <property type="evidence" value="ECO:0007669"/>
    <property type="project" value="TreeGrafter"/>
</dbReference>
<feature type="region of interest" description="Disordered" evidence="5">
    <location>
        <begin position="184"/>
        <end position="231"/>
    </location>
</feature>
<dbReference type="PANTHER" id="PTHR14052:SF0">
    <property type="entry name" value="ORIGIN RECOGNITION COMPLEX SUBUNIT 2"/>
    <property type="match status" value="1"/>
</dbReference>
<feature type="compositionally biased region" description="Low complexity" evidence="5">
    <location>
        <begin position="10"/>
        <end position="19"/>
    </location>
</feature>
<dbReference type="AlphaFoldDB" id="A0A177W9Q8"/>
<reference evidence="8 9" key="2">
    <citation type="submission" date="2016-05" db="EMBL/GenBank/DDBJ databases">
        <title>Lineage-specific infection strategies underlie the spectrum of fungal disease in amphibians.</title>
        <authorList>
            <person name="Cuomo C.A."/>
            <person name="Farrer R.A."/>
            <person name="James T."/>
            <person name="Longcore J."/>
            <person name="Birren B."/>
        </authorList>
    </citation>
    <scope>NUCLEOTIDE SEQUENCE [LARGE SCALE GENOMIC DNA]</scope>
    <source>
        <strain evidence="8 9">JEL423</strain>
    </source>
</reference>
<organism evidence="8 9">
    <name type="scientific">Batrachochytrium dendrobatidis (strain JEL423)</name>
    <dbReference type="NCBI Taxonomy" id="403673"/>
    <lineage>
        <taxon>Eukaryota</taxon>
        <taxon>Fungi</taxon>
        <taxon>Fungi incertae sedis</taxon>
        <taxon>Chytridiomycota</taxon>
        <taxon>Chytridiomycota incertae sedis</taxon>
        <taxon>Chytridiomycetes</taxon>
        <taxon>Rhizophydiales</taxon>
        <taxon>Rhizophydiales incertae sedis</taxon>
        <taxon>Batrachochytrium</taxon>
    </lineage>
</organism>
<evidence type="ECO:0000256" key="1">
    <source>
        <dbReference type="ARBA" id="ARBA00004123"/>
    </source>
</evidence>
<dbReference type="InterPro" id="IPR056773">
    <property type="entry name" value="WHD_ORC2"/>
</dbReference>
<gene>
    <name evidence="8" type="ORF">BDEG_20541</name>
</gene>
<evidence type="ECO:0000256" key="2">
    <source>
        <dbReference type="ARBA" id="ARBA00007421"/>
    </source>
</evidence>
<dbReference type="Pfam" id="PF24882">
    <property type="entry name" value="WHD_ORC2"/>
    <property type="match status" value="1"/>
</dbReference>
<evidence type="ECO:0000313" key="8">
    <source>
        <dbReference type="EMBL" id="OAJ36360.1"/>
    </source>
</evidence>
<dbReference type="InterPro" id="IPR056772">
    <property type="entry name" value="RecA-like_ORC2"/>
</dbReference>
<feature type="domain" description="Origin recognition complex subunit 2 RecA-like" evidence="6">
    <location>
        <begin position="385"/>
        <end position="548"/>
    </location>
</feature>
<feature type="region of interest" description="Disordered" evidence="5">
    <location>
        <begin position="1"/>
        <end position="122"/>
    </location>
</feature>
<evidence type="ECO:0000256" key="3">
    <source>
        <dbReference type="ARBA" id="ARBA00022705"/>
    </source>
</evidence>
<feature type="domain" description="Origin recognition complex subunit 2 winged-helix" evidence="7">
    <location>
        <begin position="654"/>
        <end position="710"/>
    </location>
</feature>
<comment type="similarity">
    <text evidence="2">Belongs to the ORC2 family.</text>
</comment>
<dbReference type="VEuPathDB" id="FungiDB:BDEG_20541"/>
<accession>A0A177W9Q8</accession>
<evidence type="ECO:0008006" key="10">
    <source>
        <dbReference type="Google" id="ProtNLM"/>
    </source>
</evidence>
<feature type="region of interest" description="Disordered" evidence="5">
    <location>
        <begin position="269"/>
        <end position="295"/>
    </location>
</feature>
<dbReference type="eggNOG" id="KOG2928">
    <property type="taxonomic scope" value="Eukaryota"/>
</dbReference>
<feature type="compositionally biased region" description="Polar residues" evidence="5">
    <location>
        <begin position="184"/>
        <end position="197"/>
    </location>
</feature>
<feature type="compositionally biased region" description="Low complexity" evidence="5">
    <location>
        <begin position="47"/>
        <end position="82"/>
    </location>
</feature>
<keyword evidence="4" id="KW-0539">Nucleus</keyword>
<evidence type="ECO:0000256" key="4">
    <source>
        <dbReference type="ARBA" id="ARBA00023242"/>
    </source>
</evidence>
<dbReference type="Proteomes" id="UP000077115">
    <property type="component" value="Unassembled WGS sequence"/>
</dbReference>
<reference evidence="8 9" key="1">
    <citation type="submission" date="2006-10" db="EMBL/GenBank/DDBJ databases">
        <title>The Genome Sequence of Batrachochytrium dendrobatidis JEL423.</title>
        <authorList>
            <consortium name="The Broad Institute Genome Sequencing Platform"/>
            <person name="Birren B."/>
            <person name="Lander E."/>
            <person name="Galagan J."/>
            <person name="Cuomo C."/>
            <person name="Devon K."/>
            <person name="Jaffe D."/>
            <person name="Butler J."/>
            <person name="Alvarez P."/>
            <person name="Gnerre S."/>
            <person name="Grabherr M."/>
            <person name="Kleber M."/>
            <person name="Mauceli E."/>
            <person name="Brockman W."/>
            <person name="Young S."/>
            <person name="LaButti K."/>
            <person name="Sykes S."/>
            <person name="DeCaprio D."/>
            <person name="Crawford M."/>
            <person name="Koehrsen M."/>
            <person name="Engels R."/>
            <person name="Montgomery P."/>
            <person name="Pearson M."/>
            <person name="Howarth C."/>
            <person name="Larson L."/>
            <person name="White J."/>
            <person name="O'Leary S."/>
            <person name="Kodira C."/>
            <person name="Zeng Q."/>
            <person name="Yandava C."/>
            <person name="Alvarado L."/>
            <person name="Longcore J."/>
            <person name="James T."/>
        </authorList>
    </citation>
    <scope>NUCLEOTIDE SEQUENCE [LARGE SCALE GENOMIC DNA]</scope>
    <source>
        <strain evidence="8 9">JEL423</strain>
    </source>
</reference>
<feature type="compositionally biased region" description="Polar residues" evidence="5">
    <location>
        <begin position="27"/>
        <end position="42"/>
    </location>
</feature>
<feature type="compositionally biased region" description="Polar residues" evidence="5">
    <location>
        <begin position="85"/>
        <end position="95"/>
    </location>
</feature>
<evidence type="ECO:0000256" key="5">
    <source>
        <dbReference type="SAM" id="MobiDB-lite"/>
    </source>
</evidence>
<feature type="compositionally biased region" description="Polar residues" evidence="5">
    <location>
        <begin position="108"/>
        <end position="122"/>
    </location>
</feature>
<dbReference type="GO" id="GO:0005664">
    <property type="term" value="C:nuclear origin of replication recognition complex"/>
    <property type="evidence" value="ECO:0007669"/>
    <property type="project" value="TreeGrafter"/>
</dbReference>
<proteinExistence type="inferred from homology"/>